<keyword evidence="2 4" id="KW-0808">Transferase</keyword>
<gene>
    <name evidence="4" type="ORF">H8692_08425</name>
</gene>
<dbReference type="Pfam" id="PF01648">
    <property type="entry name" value="ACPS"/>
    <property type="match status" value="1"/>
</dbReference>
<sequence>MELYIYEDYRVMFPESSGRHLTDILIKDALRAYGIKDCKIMRTDKGKPYVEKSESSFQTHISVSHSGPYFVCLISSDPVGVDVQEERHVNARKIGCRYFTCREREIIDRRGNDGFFFIWARKEAYSKYTGLGMEEIFKGTPVIDREDVEFVDFQLEKGVYCSCCRRKR</sequence>
<reference evidence="4" key="1">
    <citation type="submission" date="2020-08" db="EMBL/GenBank/DDBJ databases">
        <title>Genome public.</title>
        <authorList>
            <person name="Liu C."/>
            <person name="Sun Q."/>
        </authorList>
    </citation>
    <scope>NUCLEOTIDE SEQUENCE</scope>
    <source>
        <strain evidence="4">NSJ-24</strain>
    </source>
</reference>
<dbReference type="EMBL" id="JACRTA010000003">
    <property type="protein sequence ID" value="MBC8568781.1"/>
    <property type="molecule type" value="Genomic_DNA"/>
</dbReference>
<dbReference type="InterPro" id="IPR037143">
    <property type="entry name" value="4-PPantetheinyl_Trfase_dom_sf"/>
</dbReference>
<evidence type="ECO:0000256" key="2">
    <source>
        <dbReference type="ARBA" id="ARBA00022679"/>
    </source>
</evidence>
<name>A0A926EB63_9FIRM</name>
<dbReference type="Proteomes" id="UP000610862">
    <property type="component" value="Unassembled WGS sequence"/>
</dbReference>
<dbReference type="RefSeq" id="WP_187525459.1">
    <property type="nucleotide sequence ID" value="NZ_JACRTA010000003.1"/>
</dbReference>
<dbReference type="SUPFAM" id="SSF56214">
    <property type="entry name" value="4'-phosphopantetheinyl transferase"/>
    <property type="match status" value="2"/>
</dbReference>
<accession>A0A926EB63</accession>
<dbReference type="PANTHER" id="PTHR12215">
    <property type="entry name" value="PHOSPHOPANTETHEINE TRANSFERASE"/>
    <property type="match status" value="1"/>
</dbReference>
<dbReference type="GO" id="GO:0000287">
    <property type="term" value="F:magnesium ion binding"/>
    <property type="evidence" value="ECO:0007669"/>
    <property type="project" value="InterPro"/>
</dbReference>
<comment type="caution">
    <text evidence="4">The sequence shown here is derived from an EMBL/GenBank/DDBJ whole genome shotgun (WGS) entry which is preliminary data.</text>
</comment>
<evidence type="ECO:0000256" key="1">
    <source>
        <dbReference type="ARBA" id="ARBA00010990"/>
    </source>
</evidence>
<dbReference type="InterPro" id="IPR050559">
    <property type="entry name" value="P-Pant_transferase_sf"/>
</dbReference>
<dbReference type="GO" id="GO:0019878">
    <property type="term" value="P:lysine biosynthetic process via aminoadipic acid"/>
    <property type="evidence" value="ECO:0007669"/>
    <property type="project" value="TreeGrafter"/>
</dbReference>
<feature type="domain" description="4'-phosphopantetheinyl transferase" evidence="3">
    <location>
        <begin position="78"/>
        <end position="142"/>
    </location>
</feature>
<dbReference type="GO" id="GO:0008897">
    <property type="term" value="F:holo-[acyl-carrier-protein] synthase activity"/>
    <property type="evidence" value="ECO:0007669"/>
    <property type="project" value="InterPro"/>
</dbReference>
<evidence type="ECO:0000313" key="4">
    <source>
        <dbReference type="EMBL" id="MBC8568781.1"/>
    </source>
</evidence>
<dbReference type="Gene3D" id="3.90.470.20">
    <property type="entry name" value="4'-phosphopantetheinyl transferase domain"/>
    <property type="match status" value="1"/>
</dbReference>
<dbReference type="GO" id="GO:0005829">
    <property type="term" value="C:cytosol"/>
    <property type="evidence" value="ECO:0007669"/>
    <property type="project" value="TreeGrafter"/>
</dbReference>
<evidence type="ECO:0000259" key="3">
    <source>
        <dbReference type="Pfam" id="PF01648"/>
    </source>
</evidence>
<proteinExistence type="inferred from homology"/>
<dbReference type="AlphaFoldDB" id="A0A926EB63"/>
<keyword evidence="5" id="KW-1185">Reference proteome</keyword>
<organism evidence="4 5">
    <name type="scientific">Lentihominibacter hominis</name>
    <dbReference type="NCBI Taxonomy" id="2763645"/>
    <lineage>
        <taxon>Bacteria</taxon>
        <taxon>Bacillati</taxon>
        <taxon>Bacillota</taxon>
        <taxon>Clostridia</taxon>
        <taxon>Peptostreptococcales</taxon>
        <taxon>Anaerovoracaceae</taxon>
        <taxon>Lentihominibacter</taxon>
    </lineage>
</organism>
<evidence type="ECO:0000313" key="5">
    <source>
        <dbReference type="Proteomes" id="UP000610862"/>
    </source>
</evidence>
<protein>
    <submittedName>
        <fullName evidence="4">4'-phosphopantetheinyl transferase superfamily protein</fullName>
    </submittedName>
</protein>
<dbReference type="InterPro" id="IPR008278">
    <property type="entry name" value="4-PPantetheinyl_Trfase_dom"/>
</dbReference>
<dbReference type="PANTHER" id="PTHR12215:SF10">
    <property type="entry name" value="L-AMINOADIPATE-SEMIALDEHYDE DEHYDROGENASE-PHOSPHOPANTETHEINYL TRANSFERASE"/>
    <property type="match status" value="1"/>
</dbReference>
<comment type="similarity">
    <text evidence="1">Belongs to the P-Pant transferase superfamily. Gsp/Sfp/HetI/AcpT family.</text>
</comment>